<dbReference type="EMBL" id="JAUKWQ010000001">
    <property type="protein sequence ID" value="MDO1580543.1"/>
    <property type="molecule type" value="Genomic_DNA"/>
</dbReference>
<feature type="compositionally biased region" description="Basic and acidic residues" evidence="1">
    <location>
        <begin position="179"/>
        <end position="188"/>
    </location>
</feature>
<evidence type="ECO:0000313" key="2">
    <source>
        <dbReference type="EMBL" id="MDO1580543.1"/>
    </source>
</evidence>
<feature type="region of interest" description="Disordered" evidence="1">
    <location>
        <begin position="276"/>
        <end position="305"/>
    </location>
</feature>
<proteinExistence type="predicted"/>
<reference evidence="2" key="1">
    <citation type="journal article" date="2015" name="Int. J. Syst. Evol. Microbiol.">
        <title>Rhizobium oryzicola sp. nov., potential plant-growth-promoting endophytic bacteria isolated from rice roots.</title>
        <authorList>
            <person name="Zhang X.X."/>
            <person name="Gao J.S."/>
            <person name="Cao Y.H."/>
            <person name="Sheirdil R.A."/>
            <person name="Wang X.C."/>
            <person name="Zhang L."/>
        </authorList>
    </citation>
    <scope>NUCLEOTIDE SEQUENCE</scope>
    <source>
        <strain evidence="2">05753</strain>
    </source>
</reference>
<keyword evidence="3" id="KW-1185">Reference proteome</keyword>
<dbReference type="Proteomes" id="UP001169006">
    <property type="component" value="Unassembled WGS sequence"/>
</dbReference>
<feature type="region of interest" description="Disordered" evidence="1">
    <location>
        <begin position="166"/>
        <end position="241"/>
    </location>
</feature>
<protein>
    <submittedName>
        <fullName evidence="2">Uncharacterized protein</fullName>
    </submittedName>
</protein>
<evidence type="ECO:0000256" key="1">
    <source>
        <dbReference type="SAM" id="MobiDB-lite"/>
    </source>
</evidence>
<feature type="compositionally biased region" description="Acidic residues" evidence="1">
    <location>
        <begin position="510"/>
        <end position="520"/>
    </location>
</feature>
<accession>A0ABT8SPW1</accession>
<reference evidence="2" key="2">
    <citation type="submission" date="2023-07" db="EMBL/GenBank/DDBJ databases">
        <authorList>
            <person name="Sun H."/>
        </authorList>
    </citation>
    <scope>NUCLEOTIDE SEQUENCE</scope>
    <source>
        <strain evidence="2">05753</strain>
    </source>
</reference>
<dbReference type="RefSeq" id="WP_302074706.1">
    <property type="nucleotide sequence ID" value="NZ_JAUKWQ010000001.1"/>
</dbReference>
<organism evidence="2 3">
    <name type="scientific">Rhizobium oryzicola</name>
    <dbReference type="NCBI Taxonomy" id="1232668"/>
    <lineage>
        <taxon>Bacteria</taxon>
        <taxon>Pseudomonadati</taxon>
        <taxon>Pseudomonadota</taxon>
        <taxon>Alphaproteobacteria</taxon>
        <taxon>Hyphomicrobiales</taxon>
        <taxon>Rhizobiaceae</taxon>
        <taxon>Rhizobium/Agrobacterium group</taxon>
        <taxon>Rhizobium</taxon>
    </lineage>
</organism>
<comment type="caution">
    <text evidence="2">The sequence shown here is derived from an EMBL/GenBank/DDBJ whole genome shotgun (WGS) entry which is preliminary data.</text>
</comment>
<name>A0ABT8SPW1_9HYPH</name>
<feature type="compositionally biased region" description="Low complexity" evidence="1">
    <location>
        <begin position="197"/>
        <end position="228"/>
    </location>
</feature>
<feature type="region of interest" description="Disordered" evidence="1">
    <location>
        <begin position="445"/>
        <end position="531"/>
    </location>
</feature>
<gene>
    <name evidence="2" type="ORF">Q2T52_00390</name>
</gene>
<sequence length="531" mass="56429">MLPPVAFASSASLSGHSQQHLLSAAIQADGSRTRSEYSANTGNGEAGSSSRLNLLSLSGQLQLAQGLSVVASTIGKLIRLDRREGESLSDYTERLSQAMASLTPEQRALLQKALNQILQGLSLRLLSEILRNPAGPDAAKVALQLELAAYAERDLAEQVVLTSYQENEGEISQPPNRQENAERPKQRIDLTPPRTGANNNTASTASTAVPVAAMTRAPATAPLATGTPNGQSRTSPASPPVARQDMAALQNTRSSAHQVADDGGIYHAFDIRSDWEAVPQSESPRSEARSPSDAPARGNEVTRGGHQPEAAKLEAHREQSYPAAANRLPADKASRLPTSSSQSSPHLNPATLYEAEGVILWLQDLVSETPSHVSDRARDFSGNATMANLQSDERATAATLAKSSTWNATSGEMPADVPAEKPAISPAQSLAATLAAAAMPGSVAGNTQPEATGVIPFPIPYPYPPRGDDFDEEEPLIKPVEATDEERSKGRRKGQPRGGNRQQPEQSEGSFDDVSEDGEAQDYYQRMSGWV</sequence>
<feature type="compositionally biased region" description="Polar residues" evidence="1">
    <location>
        <begin position="500"/>
        <end position="509"/>
    </location>
</feature>
<evidence type="ECO:0000313" key="3">
    <source>
        <dbReference type="Proteomes" id="UP001169006"/>
    </source>
</evidence>